<feature type="transmembrane region" description="Helical" evidence="2">
    <location>
        <begin position="45"/>
        <end position="68"/>
    </location>
</feature>
<feature type="region of interest" description="Disordered" evidence="1">
    <location>
        <begin position="271"/>
        <end position="300"/>
    </location>
</feature>
<feature type="region of interest" description="Disordered" evidence="1">
    <location>
        <begin position="314"/>
        <end position="338"/>
    </location>
</feature>
<keyword evidence="2" id="KW-0472">Membrane</keyword>
<comment type="caution">
    <text evidence="3">The sequence shown here is derived from an EMBL/GenBank/DDBJ whole genome shotgun (WGS) entry which is preliminary data.</text>
</comment>
<dbReference type="OrthoDB" id="2751465at2759"/>
<feature type="transmembrane region" description="Helical" evidence="2">
    <location>
        <begin position="96"/>
        <end position="118"/>
    </location>
</feature>
<keyword evidence="2" id="KW-1133">Transmembrane helix</keyword>
<keyword evidence="4" id="KW-1185">Reference proteome</keyword>
<evidence type="ECO:0000313" key="4">
    <source>
        <dbReference type="Proteomes" id="UP000320762"/>
    </source>
</evidence>
<reference evidence="3 4" key="1">
    <citation type="journal article" date="2019" name="New Phytol.">
        <title>Comparative genomics reveals unique wood-decay strategies and fruiting body development in the Schizophyllaceae.</title>
        <authorList>
            <person name="Almasi E."/>
            <person name="Sahu N."/>
            <person name="Krizsan K."/>
            <person name="Balint B."/>
            <person name="Kovacs G.M."/>
            <person name="Kiss B."/>
            <person name="Cseklye J."/>
            <person name="Drula E."/>
            <person name="Henrissat B."/>
            <person name="Nagy I."/>
            <person name="Chovatia M."/>
            <person name="Adam C."/>
            <person name="LaButti K."/>
            <person name="Lipzen A."/>
            <person name="Riley R."/>
            <person name="Grigoriev I.V."/>
            <person name="Nagy L.G."/>
        </authorList>
    </citation>
    <scope>NUCLEOTIDE SEQUENCE [LARGE SCALE GENOMIC DNA]</scope>
    <source>
        <strain evidence="3 4">NL-1724</strain>
    </source>
</reference>
<feature type="transmembrane region" description="Helical" evidence="2">
    <location>
        <begin position="170"/>
        <end position="195"/>
    </location>
</feature>
<proteinExistence type="predicted"/>
<keyword evidence="2" id="KW-0812">Transmembrane</keyword>
<gene>
    <name evidence="3" type="ORF">BD626DRAFT_221085</name>
</gene>
<organism evidence="3 4">
    <name type="scientific">Schizophyllum amplum</name>
    <dbReference type="NCBI Taxonomy" id="97359"/>
    <lineage>
        <taxon>Eukaryota</taxon>
        <taxon>Fungi</taxon>
        <taxon>Dikarya</taxon>
        <taxon>Basidiomycota</taxon>
        <taxon>Agaricomycotina</taxon>
        <taxon>Agaricomycetes</taxon>
        <taxon>Agaricomycetidae</taxon>
        <taxon>Agaricales</taxon>
        <taxon>Schizophyllaceae</taxon>
        <taxon>Schizophyllum</taxon>
    </lineage>
</organism>
<feature type="transmembrane region" description="Helical" evidence="2">
    <location>
        <begin position="242"/>
        <end position="264"/>
    </location>
</feature>
<dbReference type="EMBL" id="VDMD01000005">
    <property type="protein sequence ID" value="TRM65597.1"/>
    <property type="molecule type" value="Genomic_DNA"/>
</dbReference>
<evidence type="ECO:0000313" key="3">
    <source>
        <dbReference type="EMBL" id="TRM65597.1"/>
    </source>
</evidence>
<dbReference type="STRING" id="97359.A0A550CLH6"/>
<feature type="transmembrane region" description="Helical" evidence="2">
    <location>
        <begin position="125"/>
        <end position="150"/>
    </location>
</feature>
<sequence length="338" mass="37389">MSAGLRMVDATFISAFMSTLLYGFYLAVAYECSRVLYLKRRQRRVNIYLVGTHVALLILVSVRCIISMTRALVGLRFHQQPDGDIDFGSLNAPHTVLANVSWLLCILISDAFIIYRVYVVWRGNWYAVAPVLFGWIANCGSGIWLLYSTVAYGEGAATAGAFDLYIRANIANIACMVFTLYTNLLSSLLIAFRIWHIRRDVQYLTTGARDAVQNLVVILLESAGFYTVLLVVHIIMLGMDSLVIYILTDMEAPTIGIVFSYIIIRVSEGTAHGNTSSGGPTSGDTSGPRRTWTSGARAGQGTNNIDVAIRLETVTHHDNEEPASDTKSTDKTRDHTEW</sequence>
<dbReference type="Proteomes" id="UP000320762">
    <property type="component" value="Unassembled WGS sequence"/>
</dbReference>
<feature type="transmembrane region" description="Helical" evidence="2">
    <location>
        <begin position="215"/>
        <end position="236"/>
    </location>
</feature>
<feature type="compositionally biased region" description="Low complexity" evidence="1">
    <location>
        <begin position="275"/>
        <end position="288"/>
    </location>
</feature>
<accession>A0A550CLH6</accession>
<protein>
    <recommendedName>
        <fullName evidence="5">THH1/TOM1/TOM3 domain-containing protein</fullName>
    </recommendedName>
</protein>
<evidence type="ECO:0000256" key="2">
    <source>
        <dbReference type="SAM" id="Phobius"/>
    </source>
</evidence>
<dbReference type="AlphaFoldDB" id="A0A550CLH6"/>
<feature type="compositionally biased region" description="Basic and acidic residues" evidence="1">
    <location>
        <begin position="327"/>
        <end position="338"/>
    </location>
</feature>
<feature type="transmembrane region" description="Helical" evidence="2">
    <location>
        <begin position="12"/>
        <end position="33"/>
    </location>
</feature>
<name>A0A550CLH6_9AGAR</name>
<evidence type="ECO:0008006" key="5">
    <source>
        <dbReference type="Google" id="ProtNLM"/>
    </source>
</evidence>
<evidence type="ECO:0000256" key="1">
    <source>
        <dbReference type="SAM" id="MobiDB-lite"/>
    </source>
</evidence>